<dbReference type="EMBL" id="JACIEU010000039">
    <property type="protein sequence ID" value="MBB4151498.1"/>
    <property type="molecule type" value="Genomic_DNA"/>
</dbReference>
<evidence type="ECO:0000313" key="3">
    <source>
        <dbReference type="Proteomes" id="UP000590524"/>
    </source>
</evidence>
<comment type="caution">
    <text evidence="2">The sequence shown here is derived from an EMBL/GenBank/DDBJ whole genome shotgun (WGS) entry which is preliminary data.</text>
</comment>
<feature type="region of interest" description="Disordered" evidence="1">
    <location>
        <begin position="133"/>
        <end position="255"/>
    </location>
</feature>
<evidence type="ECO:0000313" key="2">
    <source>
        <dbReference type="EMBL" id="MBB4151498.1"/>
    </source>
</evidence>
<name>A0A7W6PY17_9SPHN</name>
<feature type="compositionally biased region" description="Basic and acidic residues" evidence="1">
    <location>
        <begin position="226"/>
        <end position="238"/>
    </location>
</feature>
<dbReference type="Proteomes" id="UP000590524">
    <property type="component" value="Unassembled WGS sequence"/>
</dbReference>
<feature type="region of interest" description="Disordered" evidence="1">
    <location>
        <begin position="1"/>
        <end position="75"/>
    </location>
</feature>
<proteinExistence type="predicted"/>
<gene>
    <name evidence="2" type="ORF">GGQ90_005312</name>
</gene>
<keyword evidence="3" id="KW-1185">Reference proteome</keyword>
<sequence>MRGRGITRPAQAQRGRAGTPPRSPSEGACDRDGLALAPGGRNRPRNPCKQRGRSIGDHHDHRLHRGRMIGASENGSAMARRSYAGGEGAAKICRGGAGAAQRASVRLIIVAGERGPRAPFPDRHKDLAALGGVIDRPRRRPGGMGRAGELGDVEAGRGALRGGASPPRGGRARRRSGSNSGGDFPLRSRNPDLRSPKALYGAIGERVRLRACPHDRNTQGSFEGGNRGRSDVNEHERGAGLAAPPQRYQSARSAA</sequence>
<feature type="compositionally biased region" description="Basic and acidic residues" evidence="1">
    <location>
        <begin position="205"/>
        <end position="217"/>
    </location>
</feature>
<feature type="compositionally biased region" description="Low complexity" evidence="1">
    <location>
        <begin position="156"/>
        <end position="169"/>
    </location>
</feature>
<evidence type="ECO:0000256" key="1">
    <source>
        <dbReference type="SAM" id="MobiDB-lite"/>
    </source>
</evidence>
<accession>A0A7W6PY17</accession>
<organism evidence="2 3">
    <name type="scientific">Sphingobium scionense</name>
    <dbReference type="NCBI Taxonomy" id="1404341"/>
    <lineage>
        <taxon>Bacteria</taxon>
        <taxon>Pseudomonadati</taxon>
        <taxon>Pseudomonadota</taxon>
        <taxon>Alphaproteobacteria</taxon>
        <taxon>Sphingomonadales</taxon>
        <taxon>Sphingomonadaceae</taxon>
        <taxon>Sphingobium</taxon>
    </lineage>
</organism>
<dbReference type="AlphaFoldDB" id="A0A7W6PY17"/>
<protein>
    <submittedName>
        <fullName evidence="2">Uncharacterized protein</fullName>
    </submittedName>
</protein>
<feature type="compositionally biased region" description="Basic residues" evidence="1">
    <location>
        <begin position="42"/>
        <end position="52"/>
    </location>
</feature>
<reference evidence="2 3" key="1">
    <citation type="submission" date="2020-08" db="EMBL/GenBank/DDBJ databases">
        <title>Genomic Encyclopedia of Type Strains, Phase IV (KMG-IV): sequencing the most valuable type-strain genomes for metagenomic binning, comparative biology and taxonomic classification.</title>
        <authorList>
            <person name="Goeker M."/>
        </authorList>
    </citation>
    <scope>NUCLEOTIDE SEQUENCE [LARGE SCALE GENOMIC DNA]</scope>
    <source>
        <strain evidence="2 3">DSM 19371</strain>
    </source>
</reference>